<dbReference type="Proteomes" id="UP001143856">
    <property type="component" value="Unassembled WGS sequence"/>
</dbReference>
<dbReference type="EMBL" id="JAPDGR010000172">
    <property type="protein sequence ID" value="KAJ2994453.1"/>
    <property type="molecule type" value="Genomic_DNA"/>
</dbReference>
<protein>
    <submittedName>
        <fullName evidence="1">Uncharacterized protein</fullName>
    </submittedName>
</protein>
<organism evidence="1 2">
    <name type="scientific">Xylaria curta</name>
    <dbReference type="NCBI Taxonomy" id="42375"/>
    <lineage>
        <taxon>Eukaryota</taxon>
        <taxon>Fungi</taxon>
        <taxon>Dikarya</taxon>
        <taxon>Ascomycota</taxon>
        <taxon>Pezizomycotina</taxon>
        <taxon>Sordariomycetes</taxon>
        <taxon>Xylariomycetidae</taxon>
        <taxon>Xylariales</taxon>
        <taxon>Xylariaceae</taxon>
        <taxon>Xylaria</taxon>
    </lineage>
</organism>
<comment type="caution">
    <text evidence="1">The sequence shown here is derived from an EMBL/GenBank/DDBJ whole genome shotgun (WGS) entry which is preliminary data.</text>
</comment>
<accession>A0ACC1PJP3</accession>
<keyword evidence="2" id="KW-1185">Reference proteome</keyword>
<sequence>MDSANAAIPSHPLEAASVVPIAELCPDLPDPASKAVGGVVTITWPYNKVQGTFAFSLAEPDFRLRRNKGQVRIEFTGRAAKAVGDSGLASNDVVLLSLAGVAWEAEATNKRRSLPGADVGWRLIYSETLSLSIKRAESNEIDLIVVDEHSNQHQTALDSIPIPPLAATEPASPPVPLSPVRTTSPLREPRNKRFNDSEFASPARL</sequence>
<proteinExistence type="predicted"/>
<gene>
    <name evidence="1" type="ORF">NUW58_g1560</name>
</gene>
<evidence type="ECO:0000313" key="2">
    <source>
        <dbReference type="Proteomes" id="UP001143856"/>
    </source>
</evidence>
<reference evidence="1" key="1">
    <citation type="submission" date="2022-10" db="EMBL/GenBank/DDBJ databases">
        <title>Genome Sequence of Xylaria curta.</title>
        <authorList>
            <person name="Buettner E."/>
        </authorList>
    </citation>
    <scope>NUCLEOTIDE SEQUENCE</scope>
    <source>
        <strain evidence="1">Babe10</strain>
    </source>
</reference>
<evidence type="ECO:0000313" key="1">
    <source>
        <dbReference type="EMBL" id="KAJ2994453.1"/>
    </source>
</evidence>
<name>A0ACC1PJP3_9PEZI</name>